<feature type="compositionally biased region" description="Basic and acidic residues" evidence="1">
    <location>
        <begin position="48"/>
        <end position="61"/>
    </location>
</feature>
<evidence type="ECO:0000313" key="3">
    <source>
        <dbReference type="EMBL" id="KAA1124293.1"/>
    </source>
</evidence>
<accession>A0A5B0RH71</accession>
<evidence type="ECO:0000313" key="2">
    <source>
        <dbReference type="EMBL" id="KAA1114420.1"/>
    </source>
</evidence>
<organism evidence="3 5">
    <name type="scientific">Puccinia graminis f. sp. tritici</name>
    <dbReference type="NCBI Taxonomy" id="56615"/>
    <lineage>
        <taxon>Eukaryota</taxon>
        <taxon>Fungi</taxon>
        <taxon>Dikarya</taxon>
        <taxon>Basidiomycota</taxon>
        <taxon>Pucciniomycotina</taxon>
        <taxon>Pucciniomycetes</taxon>
        <taxon>Pucciniales</taxon>
        <taxon>Pucciniaceae</taxon>
        <taxon>Puccinia</taxon>
    </lineage>
</organism>
<gene>
    <name evidence="2" type="ORF">PGT21_008301</name>
    <name evidence="3" type="ORF">PGTUg99_023433</name>
</gene>
<name>A0A5B0RH71_PUCGR</name>
<feature type="region of interest" description="Disordered" evidence="1">
    <location>
        <begin position="44"/>
        <end position="67"/>
    </location>
</feature>
<protein>
    <submittedName>
        <fullName evidence="3">Uncharacterized protein</fullName>
    </submittedName>
</protein>
<dbReference type="EMBL" id="VSWC01000014">
    <property type="protein sequence ID" value="KAA1114420.1"/>
    <property type="molecule type" value="Genomic_DNA"/>
</dbReference>
<proteinExistence type="predicted"/>
<evidence type="ECO:0000256" key="1">
    <source>
        <dbReference type="SAM" id="MobiDB-lite"/>
    </source>
</evidence>
<dbReference type="EMBL" id="VDEP01000204">
    <property type="protein sequence ID" value="KAA1124293.1"/>
    <property type="molecule type" value="Genomic_DNA"/>
</dbReference>
<comment type="caution">
    <text evidence="3">The sequence shown here is derived from an EMBL/GenBank/DDBJ whole genome shotgun (WGS) entry which is preliminary data.</text>
</comment>
<dbReference type="Proteomes" id="UP000325313">
    <property type="component" value="Unassembled WGS sequence"/>
</dbReference>
<evidence type="ECO:0000313" key="4">
    <source>
        <dbReference type="Proteomes" id="UP000324748"/>
    </source>
</evidence>
<keyword evidence="4" id="KW-1185">Reference proteome</keyword>
<reference evidence="4 5" key="1">
    <citation type="submission" date="2019-05" db="EMBL/GenBank/DDBJ databases">
        <title>Emergence of the Ug99 lineage of the wheat stem rust pathogen through somatic hybridization.</title>
        <authorList>
            <person name="Li F."/>
            <person name="Upadhyaya N.M."/>
            <person name="Sperschneider J."/>
            <person name="Matny O."/>
            <person name="Nguyen-Phuc H."/>
            <person name="Mago R."/>
            <person name="Raley C."/>
            <person name="Miller M.E."/>
            <person name="Silverstein K.A.T."/>
            <person name="Henningsen E."/>
            <person name="Hirsch C.D."/>
            <person name="Visser B."/>
            <person name="Pretorius Z.A."/>
            <person name="Steffenson B.J."/>
            <person name="Schwessinger B."/>
            <person name="Dodds P.N."/>
            <person name="Figueroa M."/>
        </authorList>
    </citation>
    <scope>NUCLEOTIDE SEQUENCE [LARGE SCALE GENOMIC DNA]</scope>
    <source>
        <strain evidence="2">21-0</strain>
        <strain evidence="3 5">Ug99</strain>
    </source>
</reference>
<dbReference type="Proteomes" id="UP000324748">
    <property type="component" value="Unassembled WGS sequence"/>
</dbReference>
<evidence type="ECO:0000313" key="5">
    <source>
        <dbReference type="Proteomes" id="UP000325313"/>
    </source>
</evidence>
<sequence>MSLGTLFLAGDTVFYIPADTCRELRWNNWVETCALAVVTVESAVDDEDSRRDESQRKDRQQFHLRAL</sequence>
<dbReference type="AlphaFoldDB" id="A0A5B0RH71"/>